<feature type="transmembrane region" description="Helical" evidence="1">
    <location>
        <begin position="40"/>
        <end position="60"/>
    </location>
</feature>
<dbReference type="EMBL" id="SPSB01000002">
    <property type="protein sequence ID" value="TFV95560.1"/>
    <property type="molecule type" value="Genomic_DNA"/>
</dbReference>
<reference evidence="2 3" key="1">
    <citation type="submission" date="2019-03" db="EMBL/GenBank/DDBJ databases">
        <title>Algoriphagus sp. nov, a new strain isolated from root system soil of mangrove plant Kandelia.</title>
        <authorList>
            <person name="Yin Q."/>
            <person name="Wang K."/>
            <person name="Song Z."/>
        </authorList>
    </citation>
    <scope>NUCLEOTIDE SEQUENCE [LARGE SCALE GENOMIC DNA]</scope>
    <source>
        <strain evidence="2 3">XY-J91</strain>
    </source>
</reference>
<evidence type="ECO:0000256" key="1">
    <source>
        <dbReference type="SAM" id="Phobius"/>
    </source>
</evidence>
<gene>
    <name evidence="2" type="ORF">E4S40_04905</name>
</gene>
<dbReference type="AlphaFoldDB" id="A0A4Y9QU27"/>
<keyword evidence="1" id="KW-1133">Transmembrane helix</keyword>
<sequence>MKTTENHQTQLFKGAGYLIGALITFVLGISLFIFTENFVIAISSSLPIGTTFGILIEQKFQKEENHLSLQRTKLFTGLLLLGIIVFFAILFL</sequence>
<keyword evidence="1" id="KW-0812">Transmembrane</keyword>
<comment type="caution">
    <text evidence="2">The sequence shown here is derived from an EMBL/GenBank/DDBJ whole genome shotgun (WGS) entry which is preliminary data.</text>
</comment>
<evidence type="ECO:0000313" key="3">
    <source>
        <dbReference type="Proteomes" id="UP000297647"/>
    </source>
</evidence>
<keyword evidence="1" id="KW-0472">Membrane</keyword>
<dbReference type="Proteomes" id="UP000297647">
    <property type="component" value="Unassembled WGS sequence"/>
</dbReference>
<proteinExistence type="predicted"/>
<protein>
    <submittedName>
        <fullName evidence="2">Uncharacterized protein</fullName>
    </submittedName>
</protein>
<name>A0A4Y9QU27_9BACT</name>
<dbReference type="RefSeq" id="WP_135071769.1">
    <property type="nucleotide sequence ID" value="NZ_SPSB01000002.1"/>
</dbReference>
<feature type="transmembrane region" description="Helical" evidence="1">
    <location>
        <begin position="72"/>
        <end position="91"/>
    </location>
</feature>
<dbReference type="OrthoDB" id="828174at2"/>
<organism evidence="2 3">
    <name type="scientific">Algoriphagus kandeliae</name>
    <dbReference type="NCBI Taxonomy" id="2562278"/>
    <lineage>
        <taxon>Bacteria</taxon>
        <taxon>Pseudomonadati</taxon>
        <taxon>Bacteroidota</taxon>
        <taxon>Cytophagia</taxon>
        <taxon>Cytophagales</taxon>
        <taxon>Cyclobacteriaceae</taxon>
        <taxon>Algoriphagus</taxon>
    </lineage>
</organism>
<accession>A0A4Y9QU27</accession>
<feature type="transmembrane region" description="Helical" evidence="1">
    <location>
        <begin position="12"/>
        <end position="34"/>
    </location>
</feature>
<evidence type="ECO:0000313" key="2">
    <source>
        <dbReference type="EMBL" id="TFV95560.1"/>
    </source>
</evidence>
<keyword evidence="3" id="KW-1185">Reference proteome</keyword>